<organism evidence="12 13">
    <name type="scientific">Hymenobacter cavernae</name>
    <dbReference type="NCBI Taxonomy" id="2044852"/>
    <lineage>
        <taxon>Bacteria</taxon>
        <taxon>Pseudomonadati</taxon>
        <taxon>Bacteroidota</taxon>
        <taxon>Cytophagia</taxon>
        <taxon>Cytophagales</taxon>
        <taxon>Hymenobacteraceae</taxon>
        <taxon>Hymenobacter</taxon>
    </lineage>
</organism>
<dbReference type="InterPro" id="IPR008753">
    <property type="entry name" value="Peptidase_M13_N"/>
</dbReference>
<keyword evidence="5" id="KW-0378">Hydrolase</keyword>
<gene>
    <name evidence="12" type="ORF">GCM10011383_34090</name>
</gene>
<evidence type="ECO:0000256" key="8">
    <source>
        <dbReference type="SAM" id="MobiDB-lite"/>
    </source>
</evidence>
<evidence type="ECO:0000313" key="12">
    <source>
        <dbReference type="EMBL" id="GGF19683.1"/>
    </source>
</evidence>
<dbReference type="Gene3D" id="3.40.390.10">
    <property type="entry name" value="Collagenase (Catalytic Domain)"/>
    <property type="match status" value="1"/>
</dbReference>
<keyword evidence="3" id="KW-0645">Protease</keyword>
<evidence type="ECO:0000256" key="2">
    <source>
        <dbReference type="ARBA" id="ARBA00007357"/>
    </source>
</evidence>
<dbReference type="Proteomes" id="UP000632273">
    <property type="component" value="Unassembled WGS sequence"/>
</dbReference>
<evidence type="ECO:0000256" key="1">
    <source>
        <dbReference type="ARBA" id="ARBA00001947"/>
    </source>
</evidence>
<dbReference type="InterPro" id="IPR042089">
    <property type="entry name" value="Peptidase_M13_dom_2"/>
</dbReference>
<keyword evidence="13" id="KW-1185">Reference proteome</keyword>
<feature type="signal peptide" evidence="9">
    <location>
        <begin position="1"/>
        <end position="26"/>
    </location>
</feature>
<proteinExistence type="inferred from homology"/>
<accession>A0ABQ1ULB4</accession>
<protein>
    <submittedName>
        <fullName evidence="12">Peptidase M13</fullName>
    </submittedName>
</protein>
<evidence type="ECO:0000256" key="9">
    <source>
        <dbReference type="SAM" id="SignalP"/>
    </source>
</evidence>
<reference evidence="13" key="1">
    <citation type="journal article" date="2019" name="Int. J. Syst. Evol. Microbiol.">
        <title>The Global Catalogue of Microorganisms (GCM) 10K type strain sequencing project: providing services to taxonomists for standard genome sequencing and annotation.</title>
        <authorList>
            <consortium name="The Broad Institute Genomics Platform"/>
            <consortium name="The Broad Institute Genome Sequencing Center for Infectious Disease"/>
            <person name="Wu L."/>
            <person name="Ma J."/>
        </authorList>
    </citation>
    <scope>NUCLEOTIDE SEQUENCE [LARGE SCALE GENOMIC DNA]</scope>
    <source>
        <strain evidence="13">CGMCC 1.15197</strain>
    </source>
</reference>
<feature type="region of interest" description="Disordered" evidence="8">
    <location>
        <begin position="28"/>
        <end position="49"/>
    </location>
</feature>
<keyword evidence="9" id="KW-0732">Signal</keyword>
<comment type="similarity">
    <text evidence="2">Belongs to the peptidase M13 family.</text>
</comment>
<feature type="domain" description="Peptidase M13 N-terminal" evidence="11">
    <location>
        <begin position="66"/>
        <end position="444"/>
    </location>
</feature>
<feature type="chain" id="PRO_5046499317" evidence="9">
    <location>
        <begin position="27"/>
        <end position="700"/>
    </location>
</feature>
<dbReference type="PRINTS" id="PR00786">
    <property type="entry name" value="NEPRILYSIN"/>
</dbReference>
<keyword evidence="7" id="KW-0482">Metalloprotease</keyword>
<dbReference type="InterPro" id="IPR000718">
    <property type="entry name" value="Peptidase_M13"/>
</dbReference>
<evidence type="ECO:0000256" key="6">
    <source>
        <dbReference type="ARBA" id="ARBA00022833"/>
    </source>
</evidence>
<dbReference type="RefSeq" id="WP_229755347.1">
    <property type="nucleotide sequence ID" value="NZ_BMHT01000006.1"/>
</dbReference>
<dbReference type="PANTHER" id="PTHR11733">
    <property type="entry name" value="ZINC METALLOPROTEASE FAMILY M13 NEPRILYSIN-RELATED"/>
    <property type="match status" value="1"/>
</dbReference>
<dbReference type="EMBL" id="BMHT01000006">
    <property type="protein sequence ID" value="GGF19683.1"/>
    <property type="molecule type" value="Genomic_DNA"/>
</dbReference>
<dbReference type="InterPro" id="IPR018497">
    <property type="entry name" value="Peptidase_M13_C"/>
</dbReference>
<feature type="domain" description="Peptidase M13 C-terminal" evidence="10">
    <location>
        <begin position="496"/>
        <end position="692"/>
    </location>
</feature>
<keyword evidence="4" id="KW-0479">Metal-binding</keyword>
<evidence type="ECO:0000256" key="4">
    <source>
        <dbReference type="ARBA" id="ARBA00022723"/>
    </source>
</evidence>
<comment type="cofactor">
    <cofactor evidence="1">
        <name>Zn(2+)</name>
        <dbReference type="ChEBI" id="CHEBI:29105"/>
    </cofactor>
</comment>
<dbReference type="Gene3D" id="1.10.1380.10">
    <property type="entry name" value="Neutral endopeptidase , domain2"/>
    <property type="match status" value="1"/>
</dbReference>
<name>A0ABQ1ULB4_9BACT</name>
<dbReference type="InterPro" id="IPR024079">
    <property type="entry name" value="MetalloPept_cat_dom_sf"/>
</dbReference>
<dbReference type="Pfam" id="PF05649">
    <property type="entry name" value="Peptidase_M13_N"/>
    <property type="match status" value="1"/>
</dbReference>
<dbReference type="PROSITE" id="PS51885">
    <property type="entry name" value="NEPRILYSIN"/>
    <property type="match status" value="1"/>
</dbReference>
<evidence type="ECO:0000256" key="7">
    <source>
        <dbReference type="ARBA" id="ARBA00023049"/>
    </source>
</evidence>
<evidence type="ECO:0000256" key="3">
    <source>
        <dbReference type="ARBA" id="ARBA00022670"/>
    </source>
</evidence>
<evidence type="ECO:0000259" key="11">
    <source>
        <dbReference type="Pfam" id="PF05649"/>
    </source>
</evidence>
<evidence type="ECO:0000259" key="10">
    <source>
        <dbReference type="Pfam" id="PF01431"/>
    </source>
</evidence>
<sequence length="700" mass="77132">MIQRSNFTIAAMTAAVLSFTAGSAVAQKSTSKPAAKSTTTASAGKSSTGQTGVGIDLANIDKSVAPCDDFFRYAEGSWLKNNPIPPSETRWGSFNELANRNQAVARRILEKAAADRGAKAGSNEQKVGDFYAAAMDSAAIEKAGLKYLQPRLEQINAIKDLAGLQRYIADPKSFGTGWYGFGVRQDSKNSTQYAVYMSQGGLTLPDRDYYLNDDARSKGIRTAYQNYQVTLFKLLGDDQATAEKNAAAVTRIETRLAKISRTRVALRDRESNYNKIPVAQLTADNPNLNIPLVLKESGLGTAKEIIVGQPEFLKEVNTMFKEEPVADQKQYLRWHLVSGVTSALPKAYSDASFKFTQVLTGAKQQQPRWKRSLQATDRALGEAFGQLYVDEAFSPAAKARAKEMVENLRKAYAERIQATEWMSAATKTEALKKLNAFAVKIGYPDKWKDYSALKVSRESALNNLFAASEWGTKDNLSKFGKPIDRGEWGMTPPTVNAYYNSSMNEIVFPAGILQPPFYDPKADDAVNYGGIGAVIGHEMTHGFDDQGRKSDATGNLRDWWTKEDGEKFMAKAAVVGKQFDAFTPLDSVHVNGNLTMGENLADLGGLTIAYQAFQKTAQAKAHKSIDGFTPEQRFFLAYAQIWRANSRPEALRQQVMTDPHSPGEFRTNGPLQNMPEFHQAFGCKDGDKMVRSGDLRAKIW</sequence>
<comment type="caution">
    <text evidence="12">The sequence shown here is derived from an EMBL/GenBank/DDBJ whole genome shotgun (WGS) entry which is preliminary data.</text>
</comment>
<dbReference type="SUPFAM" id="SSF55486">
    <property type="entry name" value="Metalloproteases ('zincins'), catalytic domain"/>
    <property type="match status" value="1"/>
</dbReference>
<dbReference type="PANTHER" id="PTHR11733:SF167">
    <property type="entry name" value="FI17812P1-RELATED"/>
    <property type="match status" value="1"/>
</dbReference>
<evidence type="ECO:0000313" key="13">
    <source>
        <dbReference type="Proteomes" id="UP000632273"/>
    </source>
</evidence>
<dbReference type="CDD" id="cd08662">
    <property type="entry name" value="M13"/>
    <property type="match status" value="1"/>
</dbReference>
<keyword evidence="6" id="KW-0862">Zinc</keyword>
<evidence type="ECO:0000256" key="5">
    <source>
        <dbReference type="ARBA" id="ARBA00022801"/>
    </source>
</evidence>
<dbReference type="Pfam" id="PF01431">
    <property type="entry name" value="Peptidase_M13"/>
    <property type="match status" value="1"/>
</dbReference>